<evidence type="ECO:0000256" key="9">
    <source>
        <dbReference type="RuleBase" id="RU361164"/>
    </source>
</evidence>
<evidence type="ECO:0000256" key="7">
    <source>
        <dbReference type="ARBA" id="ARBA00023295"/>
    </source>
</evidence>
<dbReference type="InterPro" id="IPR001722">
    <property type="entry name" value="Glyco_hydro_7"/>
</dbReference>
<evidence type="ECO:0000256" key="1">
    <source>
        <dbReference type="ARBA" id="ARBA00000966"/>
    </source>
</evidence>
<dbReference type="GO" id="GO:0008810">
    <property type="term" value="F:cellulase activity"/>
    <property type="evidence" value="ECO:0007669"/>
    <property type="project" value="UniProtKB-EC"/>
</dbReference>
<comment type="similarity">
    <text evidence="2 9">Belongs to the glycosyl hydrolase 7 (cellulase C) family.</text>
</comment>
<evidence type="ECO:0000313" key="11">
    <source>
        <dbReference type="Proteomes" id="UP001271007"/>
    </source>
</evidence>
<comment type="caution">
    <text evidence="10">The sequence shown here is derived from an EMBL/GenBank/DDBJ whole genome shotgun (WGS) entry which is preliminary data.</text>
</comment>
<organism evidence="10 11">
    <name type="scientific">Extremus antarcticus</name>
    <dbReference type="NCBI Taxonomy" id="702011"/>
    <lineage>
        <taxon>Eukaryota</taxon>
        <taxon>Fungi</taxon>
        <taxon>Dikarya</taxon>
        <taxon>Ascomycota</taxon>
        <taxon>Pezizomycotina</taxon>
        <taxon>Dothideomycetes</taxon>
        <taxon>Dothideomycetidae</taxon>
        <taxon>Mycosphaerellales</taxon>
        <taxon>Extremaceae</taxon>
        <taxon>Extremus</taxon>
    </lineage>
</organism>
<gene>
    <name evidence="10" type="ORF">LTR09_012236</name>
</gene>
<dbReference type="EMBL" id="JAWDJX010000102">
    <property type="protein sequence ID" value="KAK3046287.1"/>
    <property type="molecule type" value="Genomic_DNA"/>
</dbReference>
<evidence type="ECO:0000256" key="8">
    <source>
        <dbReference type="ARBA" id="ARBA00023326"/>
    </source>
</evidence>
<dbReference type="Proteomes" id="UP001271007">
    <property type="component" value="Unassembled WGS sequence"/>
</dbReference>
<keyword evidence="8 9" id="KW-0624">Polysaccharide degradation</keyword>
<dbReference type="InterPro" id="IPR037019">
    <property type="entry name" value="Glyco_hydro_7_sf"/>
</dbReference>
<proteinExistence type="inferred from homology"/>
<evidence type="ECO:0000256" key="4">
    <source>
        <dbReference type="ARBA" id="ARBA00023001"/>
    </source>
</evidence>
<keyword evidence="11" id="KW-1185">Reference proteome</keyword>
<keyword evidence="3 9" id="KW-0378">Hydrolase</keyword>
<reference evidence="10" key="1">
    <citation type="submission" date="2023-04" db="EMBL/GenBank/DDBJ databases">
        <title>Black Yeasts Isolated from many extreme environments.</title>
        <authorList>
            <person name="Coleine C."/>
            <person name="Stajich J.E."/>
            <person name="Selbmann L."/>
        </authorList>
    </citation>
    <scope>NUCLEOTIDE SEQUENCE</scope>
    <source>
        <strain evidence="10">CCFEE 5312</strain>
    </source>
</reference>
<dbReference type="GO" id="GO:0030245">
    <property type="term" value="P:cellulose catabolic process"/>
    <property type="evidence" value="ECO:0007669"/>
    <property type="project" value="UniProtKB-KW"/>
</dbReference>
<keyword evidence="4 9" id="KW-0136">Cellulose degradation</keyword>
<dbReference type="AlphaFoldDB" id="A0AAJ0D5E1"/>
<keyword evidence="6" id="KW-0119">Carbohydrate metabolism</keyword>
<dbReference type="EC" id="3.2.1.-" evidence="9"/>
<dbReference type="PRINTS" id="PR00734">
    <property type="entry name" value="GLHYDRLASE7"/>
</dbReference>
<evidence type="ECO:0000256" key="3">
    <source>
        <dbReference type="ARBA" id="ARBA00022801"/>
    </source>
</evidence>
<protein>
    <recommendedName>
        <fullName evidence="9">Glucanase</fullName>
        <ecNumber evidence="9">3.2.1.-</ecNumber>
    </recommendedName>
</protein>
<dbReference type="PANTHER" id="PTHR33753:SF1">
    <property type="entry name" value="ENDO-BETA-1,4-GLUCANASE CELB"/>
    <property type="match status" value="1"/>
</dbReference>
<dbReference type="SUPFAM" id="SSF49899">
    <property type="entry name" value="Concanavalin A-like lectins/glucanases"/>
    <property type="match status" value="1"/>
</dbReference>
<sequence length="257" mass="27599">MNGALYLSAMEMDGGRSKLNPAGATYGTGYCDAQCFNTSAFINGVANVNELGACCNEMDIWETNSVATSYTPHTCSKPGFYECSGAECDLSGVCDKYGCSFNPYALGKHNFFGLYDKVNTQKPFTVVTQFLTDDGTTSGTLQEIRRLYKQGSKVIQNVAVNFQDGTLNSLTDAYCDATANLFTERGGLAEMGSALETGMVLAMSIWNDAGGYMNWLDAGKSGPCGPKEGMPSRIEKDNPGTHVVFSNIQWGDIGSTY</sequence>
<evidence type="ECO:0000313" key="10">
    <source>
        <dbReference type="EMBL" id="KAK3046287.1"/>
    </source>
</evidence>
<keyword evidence="7 9" id="KW-0326">Glycosidase</keyword>
<evidence type="ECO:0000256" key="5">
    <source>
        <dbReference type="ARBA" id="ARBA00023180"/>
    </source>
</evidence>
<name>A0AAJ0D5E1_9PEZI</name>
<evidence type="ECO:0000256" key="6">
    <source>
        <dbReference type="ARBA" id="ARBA00023277"/>
    </source>
</evidence>
<evidence type="ECO:0000256" key="2">
    <source>
        <dbReference type="ARBA" id="ARBA00006044"/>
    </source>
</evidence>
<dbReference type="PANTHER" id="PTHR33753">
    <property type="entry name" value="1,4-BETA-D-GLUCAN CELLOBIOHYDROLASE B"/>
    <property type="match status" value="1"/>
</dbReference>
<accession>A0AAJ0D5E1</accession>
<dbReference type="Gene3D" id="2.70.100.10">
    <property type="entry name" value="Glycoside hydrolase, family 7, domain"/>
    <property type="match status" value="1"/>
</dbReference>
<dbReference type="InterPro" id="IPR013320">
    <property type="entry name" value="ConA-like_dom_sf"/>
</dbReference>
<comment type="catalytic activity">
    <reaction evidence="1">
        <text>Endohydrolysis of (1-&gt;4)-beta-D-glucosidic linkages in cellulose, lichenin and cereal beta-D-glucans.</text>
        <dbReference type="EC" id="3.2.1.4"/>
    </reaction>
</comment>
<dbReference type="Pfam" id="PF00840">
    <property type="entry name" value="Glyco_hydro_7"/>
    <property type="match status" value="1"/>
</dbReference>
<keyword evidence="5" id="KW-0325">Glycoprotein</keyword>